<dbReference type="EMBL" id="CAJVPY010000745">
    <property type="protein sequence ID" value="CAG8490190.1"/>
    <property type="molecule type" value="Genomic_DNA"/>
</dbReference>
<protein>
    <submittedName>
        <fullName evidence="1">15010_t:CDS:1</fullName>
    </submittedName>
</protein>
<gene>
    <name evidence="1" type="ORF">DERYTH_LOCUS2373</name>
</gene>
<evidence type="ECO:0000313" key="1">
    <source>
        <dbReference type="EMBL" id="CAG8490190.1"/>
    </source>
</evidence>
<keyword evidence="2" id="KW-1185">Reference proteome</keyword>
<dbReference type="Proteomes" id="UP000789405">
    <property type="component" value="Unassembled WGS sequence"/>
</dbReference>
<sequence length="67" mass="7954">MPKCVYWNNKIPIADRHKTNARRNKINIRKVLYTIISANLENITNFMEKQKVPNRLGINKVLKDYVL</sequence>
<proteinExistence type="predicted"/>
<accession>A0A9N8WKC5</accession>
<dbReference type="AlphaFoldDB" id="A0A9N8WKC5"/>
<organism evidence="1 2">
    <name type="scientific">Dentiscutata erythropus</name>
    <dbReference type="NCBI Taxonomy" id="1348616"/>
    <lineage>
        <taxon>Eukaryota</taxon>
        <taxon>Fungi</taxon>
        <taxon>Fungi incertae sedis</taxon>
        <taxon>Mucoromycota</taxon>
        <taxon>Glomeromycotina</taxon>
        <taxon>Glomeromycetes</taxon>
        <taxon>Diversisporales</taxon>
        <taxon>Gigasporaceae</taxon>
        <taxon>Dentiscutata</taxon>
    </lineage>
</organism>
<evidence type="ECO:0000313" key="2">
    <source>
        <dbReference type="Proteomes" id="UP000789405"/>
    </source>
</evidence>
<name>A0A9N8WKC5_9GLOM</name>
<comment type="caution">
    <text evidence="1">The sequence shown here is derived from an EMBL/GenBank/DDBJ whole genome shotgun (WGS) entry which is preliminary data.</text>
</comment>
<reference evidence="1" key="1">
    <citation type="submission" date="2021-06" db="EMBL/GenBank/DDBJ databases">
        <authorList>
            <person name="Kallberg Y."/>
            <person name="Tangrot J."/>
            <person name="Rosling A."/>
        </authorList>
    </citation>
    <scope>NUCLEOTIDE SEQUENCE</scope>
    <source>
        <strain evidence="1">MA453B</strain>
    </source>
</reference>